<dbReference type="PANTHER" id="PTHR33107">
    <property type="entry name" value="KUNITZ TRYPSIN INHIBITOR 2"/>
    <property type="match status" value="1"/>
</dbReference>
<organism evidence="2">
    <name type="scientific">Araucaria cunninghamii</name>
    <name type="common">Hoop pine</name>
    <name type="synonym">Moreton Bay pine</name>
    <dbReference type="NCBI Taxonomy" id="56994"/>
    <lineage>
        <taxon>Eukaryota</taxon>
        <taxon>Viridiplantae</taxon>
        <taxon>Streptophyta</taxon>
        <taxon>Embryophyta</taxon>
        <taxon>Tracheophyta</taxon>
        <taxon>Spermatophyta</taxon>
        <taxon>Pinopsida</taxon>
        <taxon>Pinidae</taxon>
        <taxon>Conifers II</taxon>
        <taxon>Araucariales</taxon>
        <taxon>Araucariaceae</taxon>
        <taxon>Araucaria</taxon>
    </lineage>
</organism>
<dbReference type="AlphaFoldDB" id="A0A0D6QZE1"/>
<dbReference type="PROSITE" id="PS00283">
    <property type="entry name" value="SOYBEAN_KUNITZ"/>
    <property type="match status" value="1"/>
</dbReference>
<sequence length="199" mass="21925">MEYFAATWALLTILVVSTNFVPFVAAQDAVLDIDGRPLSSGNKYYISPVTGGGVGLRMRNNTCPMYVVYTKNGLPAVFTPYSSGRGGVIKEGADLKVETSAVTVCVQSTRWRVHRDSKLDKYFVYTGDDSSSSSSIDLDYFRFDKSESGDDYVMVYCPSVCEFCRPYCGTLGSYSDEHGNGWLVIGEQANALKVQFRKA</sequence>
<feature type="signal peptide" evidence="1">
    <location>
        <begin position="1"/>
        <end position="26"/>
    </location>
</feature>
<dbReference type="PANTHER" id="PTHR33107:SF5">
    <property type="entry name" value="KUNITZ TRYPSIN INHIBITOR 5"/>
    <property type="match status" value="1"/>
</dbReference>
<evidence type="ECO:0000256" key="1">
    <source>
        <dbReference type="SAM" id="SignalP"/>
    </source>
</evidence>
<name>A0A0D6QZE1_ARACU</name>
<dbReference type="SMART" id="SM00452">
    <property type="entry name" value="STI"/>
    <property type="match status" value="1"/>
</dbReference>
<dbReference type="InterPro" id="IPR002160">
    <property type="entry name" value="Prot_inh_Kunz-lg"/>
</dbReference>
<accession>A0A0D6QZE1</accession>
<dbReference type="GO" id="GO:0004866">
    <property type="term" value="F:endopeptidase inhibitor activity"/>
    <property type="evidence" value="ECO:0007669"/>
    <property type="project" value="InterPro"/>
</dbReference>
<dbReference type="Pfam" id="PF00197">
    <property type="entry name" value="Kunitz_legume"/>
    <property type="match status" value="1"/>
</dbReference>
<feature type="chain" id="PRO_5002311358" evidence="1">
    <location>
        <begin position="27"/>
        <end position="199"/>
    </location>
</feature>
<protein>
    <submittedName>
        <fullName evidence="2">Uncharacterized protein</fullName>
    </submittedName>
</protein>
<dbReference type="Gene3D" id="2.80.10.50">
    <property type="match status" value="1"/>
</dbReference>
<keyword evidence="1" id="KW-0732">Signal</keyword>
<dbReference type="EMBL" id="GCKF01039433">
    <property type="protein sequence ID" value="JAG95821.1"/>
    <property type="molecule type" value="Transcribed_RNA"/>
</dbReference>
<evidence type="ECO:0000313" key="2">
    <source>
        <dbReference type="EMBL" id="JAG95821.1"/>
    </source>
</evidence>
<dbReference type="InterPro" id="IPR011065">
    <property type="entry name" value="Kunitz_inhibitor_STI-like_sf"/>
</dbReference>
<dbReference type="SUPFAM" id="SSF50386">
    <property type="entry name" value="STI-like"/>
    <property type="match status" value="1"/>
</dbReference>
<proteinExistence type="predicted"/>
<dbReference type="MEROPS" id="I03.026"/>
<reference evidence="2" key="1">
    <citation type="submission" date="2015-03" db="EMBL/GenBank/DDBJ databases">
        <title>A transcriptome of Araucaria cunninghamii, an australian fine timber species.</title>
        <authorList>
            <person name="Jing Yi C.J.Y."/>
            <person name="Yin San L.Y.S."/>
            <person name="Abdul Karim S.S."/>
            <person name="Wan Azmi N.N."/>
            <person name="Hercus R.R."/>
            <person name="Croft L.L."/>
        </authorList>
    </citation>
    <scope>NUCLEOTIDE SEQUENCE</scope>
    <source>
        <strain evidence="2">MI0301</strain>
        <tissue evidence="2">Leaf</tissue>
    </source>
</reference>